<dbReference type="Proteomes" id="UP000293701">
    <property type="component" value="Unassembled WGS sequence"/>
</dbReference>
<feature type="coiled-coil region" evidence="1">
    <location>
        <begin position="5"/>
        <end position="32"/>
    </location>
</feature>
<dbReference type="AlphaFoldDB" id="A0A4R0S585"/>
<evidence type="ECO:0000313" key="3">
    <source>
        <dbReference type="Proteomes" id="UP000293701"/>
    </source>
</evidence>
<protein>
    <submittedName>
        <fullName evidence="2">Uncharacterized protein</fullName>
    </submittedName>
</protein>
<evidence type="ECO:0000256" key="1">
    <source>
        <dbReference type="SAM" id="Coils"/>
    </source>
</evidence>
<sequence>MHKNEKDVDTRIEKLETRIHVLEMQVIQLKKELTCDRH</sequence>
<reference evidence="2 3" key="1">
    <citation type="journal article" date="2018" name="Sci. Rep.">
        <title>Genomic diversity and distribution of Bifidobacterium longum subsp. longum across the human lifespan.</title>
        <authorList>
            <person name="Odamaki T."/>
            <person name="Bottacini F."/>
            <person name="Kato K."/>
            <person name="Mitsuyama E."/>
            <person name="Yoshida K."/>
            <person name="Horigome A."/>
            <person name="Xiao J.Z."/>
            <person name="van Sinderen D."/>
        </authorList>
    </citation>
    <scope>NUCLEOTIDE SEQUENCE [LARGE SCALE GENOMIC DNA]</scope>
    <source>
        <strain evidence="2 3">MCC10002</strain>
    </source>
</reference>
<comment type="caution">
    <text evidence="2">The sequence shown here is derived from an EMBL/GenBank/DDBJ whole genome shotgun (WGS) entry which is preliminary data.</text>
</comment>
<keyword evidence="1" id="KW-0175">Coiled coil</keyword>
<evidence type="ECO:0000313" key="2">
    <source>
        <dbReference type="EMBL" id="TCD74963.1"/>
    </source>
</evidence>
<gene>
    <name evidence="2" type="ORF">MCC10002_0680</name>
</gene>
<accession>A0A4R0S585</accession>
<name>A0A4R0S585_BIFLL</name>
<organism evidence="2 3">
    <name type="scientific">Bifidobacterium longum subsp. longum</name>
    <dbReference type="NCBI Taxonomy" id="1679"/>
    <lineage>
        <taxon>Bacteria</taxon>
        <taxon>Bacillati</taxon>
        <taxon>Actinomycetota</taxon>
        <taxon>Actinomycetes</taxon>
        <taxon>Bifidobacteriales</taxon>
        <taxon>Bifidobacteriaceae</taxon>
        <taxon>Bifidobacterium</taxon>
    </lineage>
</organism>
<dbReference type="EMBL" id="SHPM01000015">
    <property type="protein sequence ID" value="TCD74963.1"/>
    <property type="molecule type" value="Genomic_DNA"/>
</dbReference>
<proteinExistence type="predicted"/>